<dbReference type="RefSeq" id="WP_117901383.1">
    <property type="nucleotide sequence ID" value="NZ_CATWJF010000004.1"/>
</dbReference>
<accession>A0A413RDC6</accession>
<keyword evidence="1" id="KW-0732">Signal</keyword>
<dbReference type="Proteomes" id="UP000284779">
    <property type="component" value="Unassembled WGS sequence"/>
</dbReference>
<reference evidence="2 3" key="1">
    <citation type="submission" date="2018-08" db="EMBL/GenBank/DDBJ databases">
        <title>A genome reference for cultivated species of the human gut microbiota.</title>
        <authorList>
            <person name="Zou Y."/>
            <person name="Xue W."/>
            <person name="Luo G."/>
        </authorList>
    </citation>
    <scope>NUCLEOTIDE SEQUENCE [LARGE SCALE GENOMIC DNA]</scope>
    <source>
        <strain evidence="2 3">AM44-11BH</strain>
    </source>
</reference>
<dbReference type="EMBL" id="QSFD01000001">
    <property type="protein sequence ID" value="RHA20825.1"/>
    <property type="molecule type" value="Genomic_DNA"/>
</dbReference>
<sequence>MNRNKKSTVFIAICLIVALASGVVSSASILKYHGTTKEVKKATFASAVNVEAEETEEFISDDDCMYVFKRTWYGYECKFSDFNSEYAEGDAINLTIKFNKEVQSQVGVNIDGGFSTISETGKEVTKSFIPDNDYLNIQIADLMGNESVGIVSITVDVTQKGAGTSSSSEGKGTKKYTKKGDYLLFSGEANKAYETTDSWLSYCSDDDWMTLTYDCVSKGKESWGLLQWGTSKDGKWIDGNSYAADDTNSTNEVTTTFTVRYVRKVMGLKKGDKLDSVKLAAWSDGRIKSLVLHVCSKMPRSEVLMQNGVTNESWNCTDVEQFLDLDGNKYINIQYTCENENNGGWTILRWGASVDNKWKEGTKYNASKKQPTREQYASIKVSDLRNQFNIAWGNKNGPVKLNVYNDGRIIKLWISDTPVTDPGDSSKAEVSKQEGKYVSPNAAVYKAVAKAKGTSYTENKNLSKKWEQYHPKCEQSLITALESKKYIVVDYTCKKGIVPTLYIKMKDGAEKHVQAVWNNTKQAVFSYEGIKEAFENYFIPTEIDSISISTGEYGMTINRVKTVSSSTKLKEEPIGVLGSSWSNYSTEITKYNSAFKVGDKVTVKVTFDKEATASIAFNVKGKWKASKALKGKTITYTGTPGDDYVGIQLNEMPKNYGYVLIKNIEISSKGKTNYDNAVTTSGSGAAIVTSSTKTVAANAGLSDKNIKKGKKVNIDSKITTLSSANKKIATATVNEYSKKTNAKYNIYDKAVNLNLKVAGKKVNTTKKEIEFKIEKPKSLDASKYDFAVVAISNGKAVLIPDTDSRDEIITFKTTKFDTIAIVYGDKDCFKELKGDKSLHTFTKEWVGYETEFSKFNSKYTVGDTVKVTATYDKAVTGQIAMYVGGEWTTKQAKKSKTVVMEAMPTRDYLNIQVADLNGQTSVKLESIKVEITKSEADEPAIHKFTKAWDGYTTSLTKYNSNYKKGDTVKITATFDKIVNAQLALNVGGSWKSYKLKGKTITQTVKPDDDYLDIQITDMESYANVKLKEIKVEIAAEVETTTATQPEDSNALHTFTVAWDGFETTFTKYLPEFEKDKEATVVLTFDKEVGAQIGVHTQESGWYTQSGEGKTVTLKVTTSDEYLNVQITDMKGNDSVKLESITITQ</sequence>
<comment type="caution">
    <text evidence="2">The sequence shown here is derived from an EMBL/GenBank/DDBJ whole genome shotgun (WGS) entry which is preliminary data.</text>
</comment>
<proteinExistence type="predicted"/>
<feature type="signal peptide" evidence="1">
    <location>
        <begin position="1"/>
        <end position="26"/>
    </location>
</feature>
<dbReference type="AlphaFoldDB" id="A0A413RDC6"/>
<evidence type="ECO:0000256" key="1">
    <source>
        <dbReference type="SAM" id="SignalP"/>
    </source>
</evidence>
<feature type="chain" id="PRO_5019561334" evidence="1">
    <location>
        <begin position="27"/>
        <end position="1144"/>
    </location>
</feature>
<evidence type="ECO:0000313" key="2">
    <source>
        <dbReference type="EMBL" id="RHA20825.1"/>
    </source>
</evidence>
<name>A0A413RDC6_9FIRM</name>
<gene>
    <name evidence="2" type="ORF">DW944_01260</name>
</gene>
<keyword evidence="3" id="KW-1185">Reference proteome</keyword>
<evidence type="ECO:0000313" key="3">
    <source>
        <dbReference type="Proteomes" id="UP000284779"/>
    </source>
</evidence>
<organism evidence="2 3">
    <name type="scientific">Eubacterium ventriosum</name>
    <dbReference type="NCBI Taxonomy" id="39496"/>
    <lineage>
        <taxon>Bacteria</taxon>
        <taxon>Bacillati</taxon>
        <taxon>Bacillota</taxon>
        <taxon>Clostridia</taxon>
        <taxon>Eubacteriales</taxon>
        <taxon>Eubacteriaceae</taxon>
        <taxon>Eubacterium</taxon>
    </lineage>
</organism>
<protein>
    <submittedName>
        <fullName evidence="2">Uncharacterized protein</fullName>
    </submittedName>
</protein>